<dbReference type="AlphaFoldDB" id="A0A5P1X177"/>
<protein>
    <submittedName>
        <fullName evidence="3">VOC family protein</fullName>
    </submittedName>
</protein>
<dbReference type="KEGG" id="lnn:F0161_00120"/>
<dbReference type="CDD" id="cd08352">
    <property type="entry name" value="VOC_Bs_YwkD_like"/>
    <property type="match status" value="1"/>
</dbReference>
<evidence type="ECO:0000256" key="1">
    <source>
        <dbReference type="ARBA" id="ARBA00022723"/>
    </source>
</evidence>
<dbReference type="PANTHER" id="PTHR36113:SF6">
    <property type="entry name" value="FOSFOMYCIN RESISTANCE PROTEIN FOSX"/>
    <property type="match status" value="1"/>
</dbReference>
<feature type="domain" description="VOC" evidence="2">
    <location>
        <begin position="5"/>
        <end position="126"/>
    </location>
</feature>
<dbReference type="PANTHER" id="PTHR36113">
    <property type="entry name" value="LYASE, PUTATIVE-RELATED-RELATED"/>
    <property type="match status" value="1"/>
</dbReference>
<dbReference type="InterPro" id="IPR037478">
    <property type="entry name" value="YwkD-like_dom"/>
</dbReference>
<keyword evidence="4" id="KW-1185">Reference proteome</keyword>
<dbReference type="Gene3D" id="3.10.180.10">
    <property type="entry name" value="2,3-Dihydroxybiphenyl 1,2-Dioxygenase, domain 1"/>
    <property type="match status" value="1"/>
</dbReference>
<dbReference type="SUPFAM" id="SSF54593">
    <property type="entry name" value="Glyoxalase/Bleomycin resistance protein/Dihydroxybiphenyl dioxygenase"/>
    <property type="match status" value="1"/>
</dbReference>
<dbReference type="Proteomes" id="UP000325295">
    <property type="component" value="Chromosome"/>
</dbReference>
<dbReference type="RefSeq" id="WP_150202964.1">
    <property type="nucleotide sequence ID" value="NZ_CAUQTN010000011.1"/>
</dbReference>
<accession>A0A5P1X177</accession>
<keyword evidence="1" id="KW-0479">Metal-binding</keyword>
<dbReference type="InterPro" id="IPR029068">
    <property type="entry name" value="Glyas_Bleomycin-R_OHBP_Dase"/>
</dbReference>
<dbReference type="OrthoDB" id="9795618at2"/>
<reference evidence="3 4" key="1">
    <citation type="submission" date="2019-09" db="EMBL/GenBank/DDBJ databases">
        <title>Complete Genome Sequence of Lactobacillus nenjiangensis SH-Y15, isolated from sauerkraut.</title>
        <authorList>
            <person name="Yang H."/>
        </authorList>
    </citation>
    <scope>NUCLEOTIDE SEQUENCE [LARGE SCALE GENOMIC DNA]</scope>
    <source>
        <strain evidence="3 4">SH-Y15</strain>
    </source>
</reference>
<sequence length="126" mass="14723">MKLNQLDHISIIVSDLVRAKEFYVSKLGFTIKREVERVNKRDIMLDLENGQVQLEIFVKANAPTRLNYPEARGLRHLAFRVEQIEQVVDELKQKGIDCEPIRRDDFTGEKMTFLFDPDGLPLELHE</sequence>
<dbReference type="Pfam" id="PF00903">
    <property type="entry name" value="Glyoxalase"/>
    <property type="match status" value="1"/>
</dbReference>
<evidence type="ECO:0000259" key="2">
    <source>
        <dbReference type="PROSITE" id="PS51819"/>
    </source>
</evidence>
<proteinExistence type="predicted"/>
<gene>
    <name evidence="3" type="ORF">F0161_00120</name>
</gene>
<dbReference type="GO" id="GO:0046872">
    <property type="term" value="F:metal ion binding"/>
    <property type="evidence" value="ECO:0007669"/>
    <property type="project" value="UniProtKB-KW"/>
</dbReference>
<dbReference type="InterPro" id="IPR004360">
    <property type="entry name" value="Glyas_Fos-R_dOase_dom"/>
</dbReference>
<dbReference type="InterPro" id="IPR018146">
    <property type="entry name" value="Glyoxalase_1_CS"/>
</dbReference>
<dbReference type="InterPro" id="IPR037523">
    <property type="entry name" value="VOC_core"/>
</dbReference>
<evidence type="ECO:0000313" key="3">
    <source>
        <dbReference type="EMBL" id="QER66419.1"/>
    </source>
</evidence>
<dbReference type="PROSITE" id="PS51819">
    <property type="entry name" value="VOC"/>
    <property type="match status" value="1"/>
</dbReference>
<dbReference type="InterPro" id="IPR051332">
    <property type="entry name" value="Fosfomycin_Res_Enzymes"/>
</dbReference>
<evidence type="ECO:0000313" key="4">
    <source>
        <dbReference type="Proteomes" id="UP000325295"/>
    </source>
</evidence>
<dbReference type="GO" id="GO:0004462">
    <property type="term" value="F:lactoylglutathione lyase activity"/>
    <property type="evidence" value="ECO:0007669"/>
    <property type="project" value="InterPro"/>
</dbReference>
<dbReference type="PROSITE" id="PS00934">
    <property type="entry name" value="GLYOXALASE_I_1"/>
    <property type="match status" value="1"/>
</dbReference>
<name>A0A5P1X177_9LACO</name>
<organism evidence="3 4">
    <name type="scientific">Paucilactobacillus nenjiangensis</name>
    <dbReference type="NCBI Taxonomy" id="1296540"/>
    <lineage>
        <taxon>Bacteria</taxon>
        <taxon>Bacillati</taxon>
        <taxon>Bacillota</taxon>
        <taxon>Bacilli</taxon>
        <taxon>Lactobacillales</taxon>
        <taxon>Lactobacillaceae</taxon>
        <taxon>Paucilactobacillus</taxon>
    </lineage>
</organism>
<dbReference type="EMBL" id="CP043939">
    <property type="protein sequence ID" value="QER66419.1"/>
    <property type="molecule type" value="Genomic_DNA"/>
</dbReference>